<evidence type="ECO:0000313" key="13">
    <source>
        <dbReference type="Proteomes" id="UP000832041"/>
    </source>
</evidence>
<feature type="domain" description="FAD/NAD(P)-binding" evidence="11">
    <location>
        <begin position="373"/>
        <end position="597"/>
    </location>
</feature>
<evidence type="ECO:0000256" key="3">
    <source>
        <dbReference type="ARBA" id="ARBA00011048"/>
    </source>
</evidence>
<keyword evidence="4" id="KW-0285">Flavoprotein</keyword>
<dbReference type="EMBL" id="CP051627">
    <property type="protein sequence ID" value="UPT22085.1"/>
    <property type="molecule type" value="Genomic_DNA"/>
</dbReference>
<evidence type="ECO:0000256" key="9">
    <source>
        <dbReference type="ARBA" id="ARBA00023014"/>
    </source>
</evidence>
<keyword evidence="7" id="KW-0560">Oxidoreductase</keyword>
<evidence type="ECO:0000256" key="6">
    <source>
        <dbReference type="ARBA" id="ARBA00022723"/>
    </source>
</evidence>
<comment type="cofactor">
    <cofactor evidence="2">
        <name>[4Fe-4S] cluster</name>
        <dbReference type="ChEBI" id="CHEBI:49883"/>
    </cofactor>
</comment>
<dbReference type="SUPFAM" id="SSF51905">
    <property type="entry name" value="FAD/NAD(P)-binding domain"/>
    <property type="match status" value="1"/>
</dbReference>
<dbReference type="Proteomes" id="UP000832041">
    <property type="component" value="Chromosome"/>
</dbReference>
<evidence type="ECO:0000256" key="4">
    <source>
        <dbReference type="ARBA" id="ARBA00022630"/>
    </source>
</evidence>
<keyword evidence="13" id="KW-1185">Reference proteome</keyword>
<dbReference type="Gene3D" id="3.20.20.70">
    <property type="entry name" value="Aldolase class I"/>
    <property type="match status" value="1"/>
</dbReference>
<dbReference type="SUPFAM" id="SSF51395">
    <property type="entry name" value="FMN-linked oxidoreductases"/>
    <property type="match status" value="1"/>
</dbReference>
<evidence type="ECO:0000256" key="7">
    <source>
        <dbReference type="ARBA" id="ARBA00023002"/>
    </source>
</evidence>
<evidence type="ECO:0000256" key="1">
    <source>
        <dbReference type="ARBA" id="ARBA00001917"/>
    </source>
</evidence>
<dbReference type="Pfam" id="PF00724">
    <property type="entry name" value="Oxidored_FMN"/>
    <property type="match status" value="1"/>
</dbReference>
<dbReference type="PANTHER" id="PTHR42917:SF2">
    <property type="entry name" value="2,4-DIENOYL-COA REDUCTASE [(2E)-ENOYL-COA-PRODUCING]"/>
    <property type="match status" value="1"/>
</dbReference>
<evidence type="ECO:0000259" key="10">
    <source>
        <dbReference type="Pfam" id="PF00724"/>
    </source>
</evidence>
<evidence type="ECO:0000256" key="8">
    <source>
        <dbReference type="ARBA" id="ARBA00023004"/>
    </source>
</evidence>
<name>A0ABY4L6T7_THEAE</name>
<dbReference type="InterPro" id="IPR023753">
    <property type="entry name" value="FAD/NAD-binding_dom"/>
</dbReference>
<comment type="similarity">
    <text evidence="3">In the N-terminal section; belongs to the NADH:flavin oxidoreductase/NADH oxidase family.</text>
</comment>
<proteinExistence type="inferred from homology"/>
<dbReference type="InterPro" id="IPR051793">
    <property type="entry name" value="NADH:flavin_oxidoreductase"/>
</dbReference>
<evidence type="ECO:0000256" key="2">
    <source>
        <dbReference type="ARBA" id="ARBA00001966"/>
    </source>
</evidence>
<feature type="domain" description="NADH:flavin oxidoreductase/NADH oxidase N-terminal" evidence="10">
    <location>
        <begin position="6"/>
        <end position="327"/>
    </location>
</feature>
<evidence type="ECO:0000256" key="5">
    <source>
        <dbReference type="ARBA" id="ARBA00022643"/>
    </source>
</evidence>
<dbReference type="CDD" id="cd02803">
    <property type="entry name" value="OYE_like_FMN_family"/>
    <property type="match status" value="1"/>
</dbReference>
<dbReference type="Pfam" id="PF07992">
    <property type="entry name" value="Pyr_redox_2"/>
    <property type="match status" value="1"/>
</dbReference>
<dbReference type="RefSeq" id="WP_248590571.1">
    <property type="nucleotide sequence ID" value="NZ_BAABEB010000005.1"/>
</dbReference>
<dbReference type="Gene3D" id="3.40.50.720">
    <property type="entry name" value="NAD(P)-binding Rossmann-like Domain"/>
    <property type="match status" value="1"/>
</dbReference>
<dbReference type="Gene3D" id="3.50.50.60">
    <property type="entry name" value="FAD/NAD(P)-binding domain"/>
    <property type="match status" value="1"/>
</dbReference>
<sequence>MDEDPLFTPLEVAGVHLRNRIVMAPMGTGLERDGHITDAVVAYYRRRAAGGVGAVTVEALLVDPATRGPEPHIHSRAYLPGLARLAEAIRAEGAAAGAQLMHPGRQVLTGRRVGPSPVPLNSVSPVPDALSTTEIAEIVDYFAEGAALAQEAGFDYVEVHGAHGYLVSDFLSPLANQRDDAYGGSLANRARFAREVARAIRARCPDLPLFYRLSGEEALPGGTTVDDAVTVARWLEEDGVACLSISSGTWKSLHTTIPPMWVPRGQLVPLAARVRQAVSVPVISVGRLHDPASARRALREGAADLVAIGRGLIADPDWANKVAAGREADVRPCISCNACVDQVGPGGEVVCTVNPAIGREEDWAVRPAARSRRVVVVGGGPAGMEAARTARQRGHRVLLLERSPRVGGKLAVAASAPSKHEVFRFRDWQEQELRRLGVEVRTGVDATPELLRAEKPDAVILATGAAPLLPPIPGLDLPHVHDAQEYLNGRRPVAAGSPVAVLGGGATGCETAELLVEAGAKVTVVEMASSVGRGIEAITRRYLIKQLRKRGVEFVTGARVVRVGPGEVVYESNGEEHSLAAEHVAVALGWRSRAADLVDALAGHEVHVVGDADRPADFVAAVRSGAEAGLAV</sequence>
<keyword evidence="5" id="KW-0288">FMN</keyword>
<organism evidence="12 13">
    <name type="scientific">Thermobifida alba</name>
    <name type="common">Thermomonospora alba</name>
    <dbReference type="NCBI Taxonomy" id="53522"/>
    <lineage>
        <taxon>Bacteria</taxon>
        <taxon>Bacillati</taxon>
        <taxon>Actinomycetota</taxon>
        <taxon>Actinomycetes</taxon>
        <taxon>Streptosporangiales</taxon>
        <taxon>Nocardiopsidaceae</taxon>
        <taxon>Thermobifida</taxon>
    </lineage>
</organism>
<keyword evidence="8" id="KW-0408">Iron</keyword>
<dbReference type="InterPro" id="IPR013785">
    <property type="entry name" value="Aldolase_TIM"/>
</dbReference>
<dbReference type="PRINTS" id="PR00368">
    <property type="entry name" value="FADPNR"/>
</dbReference>
<dbReference type="PRINTS" id="PR00411">
    <property type="entry name" value="PNDRDTASEI"/>
</dbReference>
<keyword evidence="9" id="KW-0411">Iron-sulfur</keyword>
<gene>
    <name evidence="12" type="ORF">FOF52_14865</name>
</gene>
<evidence type="ECO:0000313" key="12">
    <source>
        <dbReference type="EMBL" id="UPT22085.1"/>
    </source>
</evidence>
<dbReference type="InterPro" id="IPR001155">
    <property type="entry name" value="OxRdtase_FMN_N"/>
</dbReference>
<reference evidence="12 13" key="1">
    <citation type="submission" date="2020-04" db="EMBL/GenBank/DDBJ databases">
        <title>Thermobifida alba genome sequencing and assembly.</title>
        <authorList>
            <person name="Luzics S."/>
            <person name="Horvath B."/>
            <person name="Nagy I."/>
            <person name="Toth A."/>
            <person name="Nagy I."/>
            <person name="Kukolya J."/>
        </authorList>
    </citation>
    <scope>NUCLEOTIDE SEQUENCE [LARGE SCALE GENOMIC DNA]</scope>
    <source>
        <strain evidence="12 13">DSM 43795</strain>
    </source>
</reference>
<comment type="cofactor">
    <cofactor evidence="1">
        <name>FMN</name>
        <dbReference type="ChEBI" id="CHEBI:58210"/>
    </cofactor>
</comment>
<keyword evidence="6" id="KW-0479">Metal-binding</keyword>
<evidence type="ECO:0000259" key="11">
    <source>
        <dbReference type="Pfam" id="PF07992"/>
    </source>
</evidence>
<protein>
    <submittedName>
        <fullName evidence="12">FAD-dependent oxidoreductase</fullName>
    </submittedName>
</protein>
<dbReference type="InterPro" id="IPR036188">
    <property type="entry name" value="FAD/NAD-bd_sf"/>
</dbReference>
<dbReference type="PANTHER" id="PTHR42917">
    <property type="entry name" value="2,4-DIENOYL-COA REDUCTASE"/>
    <property type="match status" value="1"/>
</dbReference>
<accession>A0ABY4L6T7</accession>